<dbReference type="InterPro" id="IPR005531">
    <property type="entry name" value="Asp23"/>
</dbReference>
<keyword evidence="3" id="KW-0812">Transmembrane</keyword>
<dbReference type="Pfam" id="PF03780">
    <property type="entry name" value="Asp23"/>
    <property type="match status" value="1"/>
</dbReference>
<dbReference type="InterPro" id="IPR046253">
    <property type="entry name" value="DUF6286"/>
</dbReference>
<keyword evidence="3" id="KW-1133">Transmembrane helix</keyword>
<comment type="caution">
    <text evidence="5">The sequence shown here is derived from an EMBL/GenBank/DDBJ whole genome shotgun (WGS) entry which is preliminary data.</text>
</comment>
<accession>A0AAE4V137</accession>
<dbReference type="EMBL" id="JAWLUP010000040">
    <property type="protein sequence ID" value="MDV7266149.1"/>
    <property type="molecule type" value="Genomic_DNA"/>
</dbReference>
<comment type="similarity">
    <text evidence="1">Belongs to the asp23 family.</text>
</comment>
<evidence type="ECO:0000256" key="1">
    <source>
        <dbReference type="ARBA" id="ARBA00005721"/>
    </source>
</evidence>
<dbReference type="Proteomes" id="UP001185863">
    <property type="component" value="Unassembled WGS sequence"/>
</dbReference>
<evidence type="ECO:0000313" key="5">
    <source>
        <dbReference type="EMBL" id="MDV7266149.1"/>
    </source>
</evidence>
<protein>
    <submittedName>
        <fullName evidence="5">DUF6286 domain-containing protein</fullName>
    </submittedName>
</protein>
<organism evidence="5 6">
    <name type="scientific">Rhodococcus oxybenzonivorans</name>
    <dbReference type="NCBI Taxonomy" id="1990687"/>
    <lineage>
        <taxon>Bacteria</taxon>
        <taxon>Bacillati</taxon>
        <taxon>Actinomycetota</taxon>
        <taxon>Actinomycetes</taxon>
        <taxon>Mycobacteriales</taxon>
        <taxon>Nocardiaceae</taxon>
        <taxon>Rhodococcus</taxon>
    </lineage>
</organism>
<gene>
    <name evidence="5" type="ORF">R4315_16605</name>
</gene>
<evidence type="ECO:0000259" key="4">
    <source>
        <dbReference type="Pfam" id="PF19803"/>
    </source>
</evidence>
<dbReference type="AlphaFoldDB" id="A0AAE4V137"/>
<feature type="transmembrane region" description="Helical" evidence="3">
    <location>
        <begin position="165"/>
        <end position="185"/>
    </location>
</feature>
<evidence type="ECO:0000256" key="3">
    <source>
        <dbReference type="SAM" id="Phobius"/>
    </source>
</evidence>
<evidence type="ECO:0000256" key="2">
    <source>
        <dbReference type="SAM" id="MobiDB-lite"/>
    </source>
</evidence>
<keyword evidence="3" id="KW-0472">Membrane</keyword>
<proteinExistence type="inferred from homology"/>
<feature type="domain" description="DUF6286" evidence="4">
    <location>
        <begin position="226"/>
        <end position="328"/>
    </location>
</feature>
<evidence type="ECO:0000313" key="6">
    <source>
        <dbReference type="Proteomes" id="UP001185863"/>
    </source>
</evidence>
<feature type="region of interest" description="Disordered" evidence="2">
    <location>
        <begin position="127"/>
        <end position="158"/>
    </location>
</feature>
<dbReference type="Pfam" id="PF19803">
    <property type="entry name" value="DUF6286"/>
    <property type="match status" value="1"/>
</dbReference>
<name>A0AAE4V137_9NOCA</name>
<feature type="transmembrane region" description="Helical" evidence="3">
    <location>
        <begin position="216"/>
        <end position="236"/>
    </location>
</feature>
<sequence length="329" mass="35004">MAVAEPSPSGSAAGVDEAAADYDASGLRGELVIKERAIVKIAVAAALQVPGVVRQSGGLSRLTGRELPRADVSTGADAVAINLYIAMRWPCRLDILSRRLRAEVSSRIEDLTGMPVCELNIVVAGTEAAPDEDSSSDTPYQDDDSRAPDAPIVPLRPRTPRATPAAVPAAIIIAVTALGLALVSARELLIMRGTFANAPWIRNTVEWLGRLHWSEWIVPAAVSAIVLGVVFIVAAVKPRPRTHLPLRVGDTPIVWFRPTDLARHCSSHARTAPGVQSAHTTVDRKHVTVRVVRSEAFSAGDVAISVREAVEPTLSLLGTAPELRVQVKP</sequence>
<reference evidence="5" key="1">
    <citation type="submission" date="2023-10" db="EMBL/GenBank/DDBJ databases">
        <title>Development of a sustainable strategy for remediation of hydrocarbon-contaminated territories based on the waste exchange concept.</title>
        <authorList>
            <person name="Krivoruchko A."/>
        </authorList>
    </citation>
    <scope>NUCLEOTIDE SEQUENCE</scope>
    <source>
        <strain evidence="5">IEGM 68</strain>
    </source>
</reference>